<dbReference type="InterPro" id="IPR013783">
    <property type="entry name" value="Ig-like_fold"/>
</dbReference>
<name>A0A367JG34_RHIST</name>
<accession>A0A367JG34</accession>
<dbReference type="AlphaFoldDB" id="A0A367JG34"/>
<gene>
    <name evidence="2" type="ORF">CU098_007512</name>
</gene>
<dbReference type="Proteomes" id="UP000253551">
    <property type="component" value="Unassembled WGS sequence"/>
</dbReference>
<protein>
    <submittedName>
        <fullName evidence="2">Uncharacterized protein</fullName>
    </submittedName>
</protein>
<feature type="signal peptide" evidence="1">
    <location>
        <begin position="1"/>
        <end position="19"/>
    </location>
</feature>
<feature type="chain" id="PRO_5017066228" evidence="1">
    <location>
        <begin position="20"/>
        <end position="141"/>
    </location>
</feature>
<proteinExistence type="predicted"/>
<comment type="caution">
    <text evidence="2">The sequence shown here is derived from an EMBL/GenBank/DDBJ whole genome shotgun (WGS) entry which is preliminary data.</text>
</comment>
<evidence type="ECO:0000313" key="2">
    <source>
        <dbReference type="EMBL" id="RCH88918.1"/>
    </source>
</evidence>
<sequence>MYSCLTSTVLVFLFSLVKADQINIVQPSSSSVYHANDKLSIDYNIHSMGMTRIWSTSVTLTYIDSNQTIEGFPRLPYKSSDEKKVNGTWTIPSNISNGTYYLSVAANVTYPCSESHNGKPPYKQCKDTVYQRSTFTILNSV</sequence>
<keyword evidence="1" id="KW-0732">Signal</keyword>
<evidence type="ECO:0000313" key="3">
    <source>
        <dbReference type="Proteomes" id="UP000253551"/>
    </source>
</evidence>
<keyword evidence="3" id="KW-1185">Reference proteome</keyword>
<organism evidence="2 3">
    <name type="scientific">Rhizopus stolonifer</name>
    <name type="common">Rhizopus nigricans</name>
    <dbReference type="NCBI Taxonomy" id="4846"/>
    <lineage>
        <taxon>Eukaryota</taxon>
        <taxon>Fungi</taxon>
        <taxon>Fungi incertae sedis</taxon>
        <taxon>Mucoromycota</taxon>
        <taxon>Mucoromycotina</taxon>
        <taxon>Mucoromycetes</taxon>
        <taxon>Mucorales</taxon>
        <taxon>Mucorineae</taxon>
        <taxon>Rhizopodaceae</taxon>
        <taxon>Rhizopus</taxon>
    </lineage>
</organism>
<dbReference type="OrthoDB" id="2277867at2759"/>
<dbReference type="Gene3D" id="2.60.40.10">
    <property type="entry name" value="Immunoglobulins"/>
    <property type="match status" value="1"/>
</dbReference>
<reference evidence="2 3" key="1">
    <citation type="journal article" date="2018" name="G3 (Bethesda)">
        <title>Phylogenetic and Phylogenomic Definition of Rhizopus Species.</title>
        <authorList>
            <person name="Gryganskyi A.P."/>
            <person name="Golan J."/>
            <person name="Dolatabadi S."/>
            <person name="Mondo S."/>
            <person name="Robb S."/>
            <person name="Idnurm A."/>
            <person name="Muszewska A."/>
            <person name="Steczkiewicz K."/>
            <person name="Masonjones S."/>
            <person name="Liao H.L."/>
            <person name="Gajdeczka M.T."/>
            <person name="Anike F."/>
            <person name="Vuek A."/>
            <person name="Anishchenko I.M."/>
            <person name="Voigt K."/>
            <person name="de Hoog G.S."/>
            <person name="Smith M.E."/>
            <person name="Heitman J."/>
            <person name="Vilgalys R."/>
            <person name="Stajich J.E."/>
        </authorList>
    </citation>
    <scope>NUCLEOTIDE SEQUENCE [LARGE SCALE GENOMIC DNA]</scope>
    <source>
        <strain evidence="2 3">LSU 92-RS-03</strain>
    </source>
</reference>
<evidence type="ECO:0000256" key="1">
    <source>
        <dbReference type="SAM" id="SignalP"/>
    </source>
</evidence>
<dbReference type="EMBL" id="PJQM01003434">
    <property type="protein sequence ID" value="RCH88918.1"/>
    <property type="molecule type" value="Genomic_DNA"/>
</dbReference>